<keyword evidence="4 8" id="KW-0949">S-adenosyl-L-methionine</keyword>
<dbReference type="FunFam" id="3.80.30.20:FF:000001">
    <property type="entry name" value="tRNA-2-methylthio-N(6)-dimethylallyladenosine synthase 2"/>
    <property type="match status" value="1"/>
</dbReference>
<dbReference type="Gene3D" id="2.40.50.140">
    <property type="entry name" value="Nucleic acid-binding proteins"/>
    <property type="match status" value="1"/>
</dbReference>
<comment type="function">
    <text evidence="8">Catalyzes the methylthiolation of an aspartic acid residue of ribosomal protein uS12.</text>
</comment>
<keyword evidence="12" id="KW-0689">Ribosomal protein</keyword>
<feature type="binding site" evidence="8">
    <location>
        <position position="228"/>
    </location>
    <ligand>
        <name>[4Fe-4S] cluster</name>
        <dbReference type="ChEBI" id="CHEBI:49883"/>
        <label>2</label>
        <note>4Fe-4S-S-AdoMet</note>
    </ligand>
</feature>
<dbReference type="GO" id="GO:0035599">
    <property type="term" value="F:aspartic acid methylthiotransferase activity"/>
    <property type="evidence" value="ECO:0007669"/>
    <property type="project" value="TreeGrafter"/>
</dbReference>
<dbReference type="SUPFAM" id="SSF102114">
    <property type="entry name" value="Radical SAM enzymes"/>
    <property type="match status" value="1"/>
</dbReference>
<keyword evidence="7 8" id="KW-0411">Iron-sulfur</keyword>
<comment type="subcellular location">
    <subcellularLocation>
        <location evidence="8">Cytoplasm</location>
    </subcellularLocation>
</comment>
<feature type="binding site" evidence="8">
    <location>
        <position position="99"/>
    </location>
    <ligand>
        <name>[4Fe-4S] cluster</name>
        <dbReference type="ChEBI" id="CHEBI:49883"/>
        <label>1</label>
    </ligand>
</feature>
<feature type="domain" description="MTTase N-terminal" evidence="10">
    <location>
        <begin position="54"/>
        <end position="167"/>
    </location>
</feature>
<dbReference type="PANTHER" id="PTHR43837:SF1">
    <property type="entry name" value="RIBOSOMAL PROTEIN US12 METHYLTHIOTRANSFERASE RIMO"/>
    <property type="match status" value="1"/>
</dbReference>
<dbReference type="AlphaFoldDB" id="A0A7C4ASV2"/>
<keyword evidence="5 8" id="KW-0479">Metal-binding</keyword>
<keyword evidence="12" id="KW-0687">Ribonucleoprotein</keyword>
<dbReference type="HAMAP" id="MF_01865">
    <property type="entry name" value="MTTase_RimO"/>
    <property type="match status" value="1"/>
</dbReference>
<feature type="domain" description="Radical SAM core" evidence="11">
    <location>
        <begin position="214"/>
        <end position="445"/>
    </location>
</feature>
<evidence type="ECO:0000256" key="1">
    <source>
        <dbReference type="ARBA" id="ARBA00022485"/>
    </source>
</evidence>
<feature type="binding site" evidence="8">
    <location>
        <position position="130"/>
    </location>
    <ligand>
        <name>[4Fe-4S] cluster</name>
        <dbReference type="ChEBI" id="CHEBI:49883"/>
        <label>1</label>
    </ligand>
</feature>
<reference evidence="12" key="1">
    <citation type="journal article" date="2020" name="mSystems">
        <title>Genome- and Community-Level Interaction Insights into Carbon Utilization and Element Cycling Functions of Hydrothermarchaeota in Hydrothermal Sediment.</title>
        <authorList>
            <person name="Zhou Z."/>
            <person name="Liu Y."/>
            <person name="Xu W."/>
            <person name="Pan J."/>
            <person name="Luo Z.H."/>
            <person name="Li M."/>
        </authorList>
    </citation>
    <scope>NUCLEOTIDE SEQUENCE [LARGE SCALE GENOMIC DNA]</scope>
    <source>
        <strain evidence="12">SpSt-769</strain>
    </source>
</reference>
<dbReference type="Pfam" id="PF04055">
    <property type="entry name" value="Radical_SAM"/>
    <property type="match status" value="1"/>
</dbReference>
<evidence type="ECO:0000259" key="11">
    <source>
        <dbReference type="PROSITE" id="PS51918"/>
    </source>
</evidence>
<dbReference type="InterPro" id="IPR013848">
    <property type="entry name" value="Methylthiotransferase_N"/>
</dbReference>
<keyword evidence="6 8" id="KW-0408">Iron</keyword>
<dbReference type="NCBIfam" id="TIGR01125">
    <property type="entry name" value="30S ribosomal protein S12 methylthiotransferase RimO"/>
    <property type="match status" value="1"/>
</dbReference>
<sequence length="528" mass="58554">MRSTLPRVKQGGGANPGDQARGRCHGHSRHLSLIHSYILRDVTGSLRKKNTPAKAFTLVSLGCPKNRVDSERILHAMVHHGFVFTQEAPQADIVIVNTCAFIQPAVEESIDVIMDLRVAAPRAILVVAGCLPLRYKDELVDALTEADLFITPAQIPLLPELLNQCASEHTRVQPRRGRTRSIAESARPLSSVVDSPIPDAYCCGHGPDAAGRIVTTPGYAYLKIADGCNRLCRYCTIPKIRGRFRSEPLDVLVEESKRLAAAGVKEIVLVAQDSVRYGRDLAMKTGLCALVRAIAEIPDIQWIRLMYLHPHTIPSELPQLVNECEKLLPYLDVPFQHVSPKVLQNMGRPWKGDYIRKLVDSLRTHIPGLVLRTTFMVGFPGEGDAEFKMLRDFVASYRIEHFGVFEYSAEEGTPAFALGDPIPSSVKKERANELRDLHLHLAAKRNRARIGSTEKAIIHGVSSESEYLLEGRLWDQAPEVDGLLYITDGVADPGKIHNVLITDTYEVDFFGAIEDQTNDSLKDSSSRK</sequence>
<dbReference type="InterPro" id="IPR002792">
    <property type="entry name" value="TRAM_dom"/>
</dbReference>
<gene>
    <name evidence="8 12" type="primary">rimO</name>
    <name evidence="12" type="ORF">ENV54_10870</name>
</gene>
<evidence type="ECO:0000256" key="2">
    <source>
        <dbReference type="ARBA" id="ARBA00022490"/>
    </source>
</evidence>
<dbReference type="PROSITE" id="PS51918">
    <property type="entry name" value="RADICAL_SAM"/>
    <property type="match status" value="1"/>
</dbReference>
<organism evidence="12">
    <name type="scientific">Desulfomonile tiedjei</name>
    <dbReference type="NCBI Taxonomy" id="2358"/>
    <lineage>
        <taxon>Bacteria</taxon>
        <taxon>Pseudomonadati</taxon>
        <taxon>Thermodesulfobacteriota</taxon>
        <taxon>Desulfomonilia</taxon>
        <taxon>Desulfomonilales</taxon>
        <taxon>Desulfomonilaceae</taxon>
        <taxon>Desulfomonile</taxon>
    </lineage>
</organism>
<comment type="caution">
    <text evidence="12">The sequence shown here is derived from an EMBL/GenBank/DDBJ whole genome shotgun (WGS) entry which is preliminary data.</text>
</comment>
<dbReference type="Pfam" id="PF00919">
    <property type="entry name" value="UPF0004"/>
    <property type="match status" value="1"/>
</dbReference>
<dbReference type="Pfam" id="PF18693">
    <property type="entry name" value="TRAM_2"/>
    <property type="match status" value="1"/>
</dbReference>
<dbReference type="EMBL" id="DTGT01000351">
    <property type="protein sequence ID" value="HGH61788.1"/>
    <property type="molecule type" value="Genomic_DNA"/>
</dbReference>
<evidence type="ECO:0000256" key="4">
    <source>
        <dbReference type="ARBA" id="ARBA00022691"/>
    </source>
</evidence>
<keyword evidence="3 8" id="KW-0808">Transferase</keyword>
<dbReference type="SMART" id="SM00729">
    <property type="entry name" value="Elp3"/>
    <property type="match status" value="1"/>
</dbReference>
<dbReference type="SFLD" id="SFLDG01082">
    <property type="entry name" value="B12-binding_domain_containing"/>
    <property type="match status" value="1"/>
</dbReference>
<accession>A0A7C4ASV2</accession>
<evidence type="ECO:0000256" key="5">
    <source>
        <dbReference type="ARBA" id="ARBA00022723"/>
    </source>
</evidence>
<dbReference type="SFLD" id="SFLDG01061">
    <property type="entry name" value="methylthiotransferase"/>
    <property type="match status" value="1"/>
</dbReference>
<evidence type="ECO:0000256" key="3">
    <source>
        <dbReference type="ARBA" id="ARBA00022679"/>
    </source>
</evidence>
<name>A0A7C4ASV2_9BACT</name>
<dbReference type="GO" id="GO:0005829">
    <property type="term" value="C:cytosol"/>
    <property type="evidence" value="ECO:0007669"/>
    <property type="project" value="TreeGrafter"/>
</dbReference>
<dbReference type="GO" id="GO:0005840">
    <property type="term" value="C:ribosome"/>
    <property type="evidence" value="ECO:0007669"/>
    <property type="project" value="UniProtKB-KW"/>
</dbReference>
<dbReference type="InterPro" id="IPR005839">
    <property type="entry name" value="Methylthiotransferase"/>
</dbReference>
<evidence type="ECO:0000313" key="12">
    <source>
        <dbReference type="EMBL" id="HGH61788.1"/>
    </source>
</evidence>
<dbReference type="PROSITE" id="PS51449">
    <property type="entry name" value="MTTASE_N"/>
    <property type="match status" value="1"/>
</dbReference>
<keyword evidence="1 8" id="KW-0004">4Fe-4S</keyword>
<dbReference type="GO" id="GO:0006400">
    <property type="term" value="P:tRNA modification"/>
    <property type="evidence" value="ECO:0007669"/>
    <property type="project" value="InterPro"/>
</dbReference>
<evidence type="ECO:0000256" key="6">
    <source>
        <dbReference type="ARBA" id="ARBA00023004"/>
    </source>
</evidence>
<evidence type="ECO:0000259" key="10">
    <source>
        <dbReference type="PROSITE" id="PS51449"/>
    </source>
</evidence>
<dbReference type="PANTHER" id="PTHR43837">
    <property type="entry name" value="RIBOSOMAL PROTEIN S12 METHYLTHIOTRANSFERASE RIMO"/>
    <property type="match status" value="1"/>
</dbReference>
<dbReference type="InterPro" id="IPR007197">
    <property type="entry name" value="rSAM"/>
</dbReference>
<protein>
    <recommendedName>
        <fullName evidence="8">Ribosomal protein uS12 methylthiotransferase RimO</fullName>
        <shortName evidence="8">uS12 MTTase</shortName>
        <shortName evidence="8">uS12 methylthiotransferase</shortName>
        <ecNumber evidence="8">2.8.4.4</ecNumber>
    </recommendedName>
    <alternativeName>
        <fullName evidence="8">Ribosomal protein uS12 (aspartate-C(3))-methylthiotransferase</fullName>
    </alternativeName>
    <alternativeName>
        <fullName evidence="8">Ribosome maturation factor RimO</fullName>
    </alternativeName>
</protein>
<comment type="cofactor">
    <cofactor evidence="8">
        <name>[4Fe-4S] cluster</name>
        <dbReference type="ChEBI" id="CHEBI:49883"/>
    </cofactor>
    <text evidence="8">Binds 2 [4Fe-4S] clusters. One cluster is coordinated with 3 cysteines and an exchangeable S-adenosyl-L-methionine.</text>
</comment>
<dbReference type="SFLD" id="SFLDS00029">
    <property type="entry name" value="Radical_SAM"/>
    <property type="match status" value="1"/>
</dbReference>
<dbReference type="Gene3D" id="3.80.30.20">
    <property type="entry name" value="tm_1862 like domain"/>
    <property type="match status" value="1"/>
</dbReference>
<dbReference type="InterPro" id="IPR005840">
    <property type="entry name" value="Ribosomal_uS12_MeSTrfase_RimO"/>
</dbReference>
<dbReference type="GO" id="GO:0046872">
    <property type="term" value="F:metal ion binding"/>
    <property type="evidence" value="ECO:0007669"/>
    <property type="project" value="UniProtKB-KW"/>
</dbReference>
<feature type="region of interest" description="Disordered" evidence="9">
    <location>
        <begin position="1"/>
        <end position="25"/>
    </location>
</feature>
<evidence type="ECO:0000256" key="8">
    <source>
        <dbReference type="HAMAP-Rule" id="MF_01865"/>
    </source>
</evidence>
<evidence type="ECO:0000256" key="9">
    <source>
        <dbReference type="SAM" id="MobiDB-lite"/>
    </source>
</evidence>
<keyword evidence="2 8" id="KW-0963">Cytoplasm</keyword>
<dbReference type="InterPro" id="IPR023404">
    <property type="entry name" value="rSAM_horseshoe"/>
</dbReference>
<feature type="binding site" evidence="8">
    <location>
        <position position="63"/>
    </location>
    <ligand>
        <name>[4Fe-4S] cluster</name>
        <dbReference type="ChEBI" id="CHEBI:49883"/>
        <label>1</label>
    </ligand>
</feature>
<dbReference type="CDD" id="cd01335">
    <property type="entry name" value="Radical_SAM"/>
    <property type="match status" value="1"/>
</dbReference>
<dbReference type="GO" id="GO:0051539">
    <property type="term" value="F:4 iron, 4 sulfur cluster binding"/>
    <property type="evidence" value="ECO:0007669"/>
    <property type="project" value="UniProtKB-UniRule"/>
</dbReference>
<proteinExistence type="inferred from homology"/>
<comment type="catalytic activity">
    <reaction evidence="8">
        <text>L-aspartate(89)-[ribosomal protein uS12]-hydrogen + (sulfur carrier)-SH + AH2 + 2 S-adenosyl-L-methionine = 3-methylsulfanyl-L-aspartate(89)-[ribosomal protein uS12]-hydrogen + (sulfur carrier)-H + 5'-deoxyadenosine + L-methionine + A + S-adenosyl-L-homocysteine + 2 H(+)</text>
        <dbReference type="Rhea" id="RHEA:37087"/>
        <dbReference type="Rhea" id="RHEA-COMP:10460"/>
        <dbReference type="Rhea" id="RHEA-COMP:10461"/>
        <dbReference type="Rhea" id="RHEA-COMP:14737"/>
        <dbReference type="Rhea" id="RHEA-COMP:14739"/>
        <dbReference type="ChEBI" id="CHEBI:13193"/>
        <dbReference type="ChEBI" id="CHEBI:15378"/>
        <dbReference type="ChEBI" id="CHEBI:17319"/>
        <dbReference type="ChEBI" id="CHEBI:17499"/>
        <dbReference type="ChEBI" id="CHEBI:29917"/>
        <dbReference type="ChEBI" id="CHEBI:29961"/>
        <dbReference type="ChEBI" id="CHEBI:57844"/>
        <dbReference type="ChEBI" id="CHEBI:57856"/>
        <dbReference type="ChEBI" id="CHEBI:59789"/>
        <dbReference type="ChEBI" id="CHEBI:64428"/>
        <dbReference type="ChEBI" id="CHEBI:73599"/>
        <dbReference type="EC" id="2.8.4.4"/>
    </reaction>
</comment>
<dbReference type="InterPro" id="IPR038135">
    <property type="entry name" value="Methylthiotransferase_N_sf"/>
</dbReference>
<dbReference type="EC" id="2.8.4.4" evidence="8"/>
<feature type="binding site" evidence="8">
    <location>
        <position position="232"/>
    </location>
    <ligand>
        <name>[4Fe-4S] cluster</name>
        <dbReference type="ChEBI" id="CHEBI:49883"/>
        <label>2</label>
        <note>4Fe-4S-S-AdoMet</note>
    </ligand>
</feature>
<dbReference type="GO" id="GO:0103039">
    <property type="term" value="F:protein methylthiotransferase activity"/>
    <property type="evidence" value="ECO:0007669"/>
    <property type="project" value="UniProtKB-EC"/>
</dbReference>
<dbReference type="SFLD" id="SFLDF00274">
    <property type="entry name" value="ribosomal_protein_S12_methylth"/>
    <property type="match status" value="1"/>
</dbReference>
<dbReference type="NCBIfam" id="TIGR00089">
    <property type="entry name" value="MiaB/RimO family radical SAM methylthiotransferase"/>
    <property type="match status" value="1"/>
</dbReference>
<dbReference type="Gene3D" id="3.40.50.12160">
    <property type="entry name" value="Methylthiotransferase, N-terminal domain"/>
    <property type="match status" value="1"/>
</dbReference>
<feature type="binding site" evidence="8">
    <location>
        <position position="235"/>
    </location>
    <ligand>
        <name>[4Fe-4S] cluster</name>
        <dbReference type="ChEBI" id="CHEBI:49883"/>
        <label>2</label>
        <note>4Fe-4S-S-AdoMet</note>
    </ligand>
</feature>
<dbReference type="InterPro" id="IPR012340">
    <property type="entry name" value="NA-bd_OB-fold"/>
</dbReference>
<evidence type="ECO:0000256" key="7">
    <source>
        <dbReference type="ARBA" id="ARBA00023014"/>
    </source>
</evidence>
<dbReference type="InterPro" id="IPR058240">
    <property type="entry name" value="rSAM_sf"/>
</dbReference>
<comment type="similarity">
    <text evidence="8">Belongs to the methylthiotransferase family. RimO subfamily.</text>
</comment>
<dbReference type="InterPro" id="IPR006638">
    <property type="entry name" value="Elp3/MiaA/NifB-like_rSAM"/>
</dbReference>